<dbReference type="InterPro" id="IPR025669">
    <property type="entry name" value="AAA_dom"/>
</dbReference>
<sequence>MHVIPVISTKGGEGKSTQAANLAGFLADAGLITLLIDGDYSQPTASSIYALEYEAPFGLFELLMQTADLGQPDTVISRTVIKNLDLIISNDPDDRLSNAMLHAPDGRMRLRNILQHPSFQKYDVIIIDSKGAAGVMVELVVLAATESVLGVIKPILPDVREFMRGTVRLISRLLALQAYGIKVPSIKILTNCIENTSLDKATLDELTQIIEQKKYPQPEHIAVSVLQTKIDQLEVYKRGHALGQPVHRLEYKTDRKSPAAAVTIHSLACELFPEWKERFDSVLRNRTGAEEVGNA</sequence>
<dbReference type="InterPro" id="IPR027417">
    <property type="entry name" value="P-loop_NTPase"/>
</dbReference>
<dbReference type="InterPro" id="IPR050678">
    <property type="entry name" value="DNA_Partitioning_ATPase"/>
</dbReference>
<evidence type="ECO:0000313" key="3">
    <source>
        <dbReference type="Proteomes" id="UP000266633"/>
    </source>
</evidence>
<dbReference type="RefSeq" id="WP_024108180.1">
    <property type="nucleotide sequence ID" value="NZ_CP031560.1"/>
</dbReference>
<keyword evidence="3" id="KW-1185">Reference proteome</keyword>
<dbReference type="PANTHER" id="PTHR13696:SF99">
    <property type="entry name" value="COBYRINIC ACID AC-DIAMIDE SYNTHASE"/>
    <property type="match status" value="1"/>
</dbReference>
<organism evidence="2 3">
    <name type="scientific">Dickeya dianthicola</name>
    <dbReference type="NCBI Taxonomy" id="204039"/>
    <lineage>
        <taxon>Bacteria</taxon>
        <taxon>Pseudomonadati</taxon>
        <taxon>Pseudomonadota</taxon>
        <taxon>Gammaproteobacteria</taxon>
        <taxon>Enterobacterales</taxon>
        <taxon>Pectobacteriaceae</taxon>
        <taxon>Dickeya</taxon>
    </lineage>
</organism>
<dbReference type="Pfam" id="PF13614">
    <property type="entry name" value="AAA_31"/>
    <property type="match status" value="1"/>
</dbReference>
<dbReference type="PANTHER" id="PTHR13696">
    <property type="entry name" value="P-LOOP CONTAINING NUCLEOSIDE TRIPHOSPHATE HYDROLASE"/>
    <property type="match status" value="1"/>
</dbReference>
<accession>A0ABX9NIL1</accession>
<name>A0ABX9NIL1_9GAMM</name>
<dbReference type="EMBL" id="QZDO01000088">
    <property type="protein sequence ID" value="RJL65742.1"/>
    <property type="molecule type" value="Genomic_DNA"/>
</dbReference>
<gene>
    <name evidence="2" type="ORF">D5077_21255</name>
</gene>
<dbReference type="GeneID" id="49320850"/>
<evidence type="ECO:0000259" key="1">
    <source>
        <dbReference type="Pfam" id="PF13614"/>
    </source>
</evidence>
<dbReference type="Gene3D" id="3.40.50.300">
    <property type="entry name" value="P-loop containing nucleotide triphosphate hydrolases"/>
    <property type="match status" value="1"/>
</dbReference>
<protein>
    <submittedName>
        <fullName evidence="2">ParA family protein</fullName>
    </submittedName>
</protein>
<evidence type="ECO:0000313" key="2">
    <source>
        <dbReference type="EMBL" id="RJL65742.1"/>
    </source>
</evidence>
<feature type="domain" description="AAA" evidence="1">
    <location>
        <begin position="1"/>
        <end position="151"/>
    </location>
</feature>
<reference evidence="2 3" key="1">
    <citation type="submission" date="2018-09" db="EMBL/GenBank/DDBJ databases">
        <title>Phylogenetic diversity of Pectobacterium and Dickeya strains causing blackleg disease of potato in Morocco.</title>
        <authorList>
            <person name="Oulghazi S."/>
            <person name="Moumni M."/>
            <person name="Faure D."/>
        </authorList>
    </citation>
    <scope>NUCLEOTIDE SEQUENCE [LARGE SCALE GENOMIC DNA]</scope>
    <source>
        <strain evidence="2 3">S4.16.03.LID</strain>
    </source>
</reference>
<comment type="caution">
    <text evidence="2">The sequence shown here is derived from an EMBL/GenBank/DDBJ whole genome shotgun (WGS) entry which is preliminary data.</text>
</comment>
<proteinExistence type="predicted"/>
<dbReference type="Proteomes" id="UP000266633">
    <property type="component" value="Unassembled WGS sequence"/>
</dbReference>
<dbReference type="SUPFAM" id="SSF52540">
    <property type="entry name" value="P-loop containing nucleoside triphosphate hydrolases"/>
    <property type="match status" value="1"/>
</dbReference>